<evidence type="ECO:0000259" key="7">
    <source>
        <dbReference type="Pfam" id="PF07733"/>
    </source>
</evidence>
<dbReference type="EC" id="2.7.7.7" evidence="1"/>
<evidence type="ECO:0000313" key="10">
    <source>
        <dbReference type="EMBL" id="MBS8121603.1"/>
    </source>
</evidence>
<feature type="domain" description="Bacterial DNA polymerase III alpha subunit NTPase" evidence="7">
    <location>
        <begin position="69"/>
        <end position="327"/>
    </location>
</feature>
<organism evidence="10 11">
    <name type="scientific">Candidatus Vampirococcus lugosii</name>
    <dbReference type="NCBI Taxonomy" id="2789015"/>
    <lineage>
        <taxon>Bacteria</taxon>
        <taxon>Candidatus Absconditibacteriota</taxon>
        <taxon>Vampirococcus</taxon>
    </lineage>
</organism>
<accession>A0ABS5QK25</accession>
<proteinExistence type="predicted"/>
<keyword evidence="5" id="KW-0239">DNA-directed DNA polymerase</keyword>
<keyword evidence="4" id="KW-0235">DNA replication</keyword>
<evidence type="ECO:0000256" key="5">
    <source>
        <dbReference type="ARBA" id="ARBA00022932"/>
    </source>
</evidence>
<dbReference type="Proteomes" id="UP000680365">
    <property type="component" value="Unassembled WGS sequence"/>
</dbReference>
<dbReference type="PANTHER" id="PTHR32294">
    <property type="entry name" value="DNA POLYMERASE III SUBUNIT ALPHA"/>
    <property type="match status" value="1"/>
</dbReference>
<dbReference type="InterPro" id="IPR011708">
    <property type="entry name" value="DNA_pol3_alpha_NTPase_dom"/>
</dbReference>
<evidence type="ECO:0000256" key="1">
    <source>
        <dbReference type="ARBA" id="ARBA00012417"/>
    </source>
</evidence>
<keyword evidence="3 10" id="KW-0548">Nucleotidyltransferase</keyword>
<dbReference type="Pfam" id="PF17657">
    <property type="entry name" value="DNA_pol3_finger"/>
    <property type="match status" value="1"/>
</dbReference>
<sequence>MDIFEFELRYISYKGLNRKYELNLDQNTIINLVKITDKGEINKELTKITPEELKESTIQTYTNFKKKFLEENGDKKIGVSNIKDYINRLEYEFKVIKEMGYNTYFLIVGEYINRARRNSISVGPGRGSAAGSLLAFLVGITDIDPLEYDLIFERFLNPARISMPDIDTDFEDIKREKVVEYVKQKYGNENVAIIGTYMTMAAKAAFKDVARSFGISFVQANKISNLITEKTIQKSIDENEEFKNLVETDNQIKKITELAIKLEGTTRQIGVHACGVIISPQKVSTYTPIQYPPLAGSKNQRDKSRIITQYDGHFLEDIGLLKMDFLGLRNLSIIKNTIKIIKAKKEKDGKKLDDIFQRYFETMEFYPPINDEYTFKKTFQEGNTSGVFQFESDGMRAWLKKLKPTDINDIIAMVSLYRPGPMEFIPSYIARKQGDELIQYLPNEIYDEIKQNYGEEEAKNQAEKLTKDLKGFMEITYGIPVYQEQLMRIVQAVAGFSLAEADMLRRGVGKKIKEVIEELKKKFIEKGGDLGYKPETCIYVYEKMIEPAANYSFNKSHAACYAIIAYQTAYLKTYYNVEFHAALLRSVEEDTEKLAKFIDEISLKGIVVSVPNINESFVHIGAIDGTVNLGFLSIRGVGSEVARIIVDEREKGGKYKNLEDFLKRCRSIINKKSLESLSKSGALDDFASRNTLLANIENMIEWSKNSAESNNSGGLFDFQDLVSELKLKKEKETDTKFDKLNYEEESFKTFVSGNLLDGLYQYIKSNFSFISMFKDVEDFGQVKMFGFIKELRKIRKKGTFVTIQDITGQIDIYLKDSLDLKKYDIIAYEGYKGKSLNTKKITKVNLEDIIHKAKNSKKYDEKLTVSLVRAKRAN</sequence>
<dbReference type="GO" id="GO:0003887">
    <property type="term" value="F:DNA-directed DNA polymerase activity"/>
    <property type="evidence" value="ECO:0007669"/>
    <property type="project" value="UniProtKB-EC"/>
</dbReference>
<dbReference type="Gene3D" id="1.10.150.870">
    <property type="match status" value="1"/>
</dbReference>
<reference evidence="10 11" key="1">
    <citation type="journal article" date="2021" name="Nat. Commun.">
        <title>Reductive evolution and unique predatory mode in the CPR bacterium Vampirococcus lugosii.</title>
        <authorList>
            <person name="Moreira D."/>
            <person name="Zivanovic Y."/>
            <person name="Lopez-Archilla A.I."/>
            <person name="Iniesto M."/>
            <person name="Lopez-Garcia P."/>
        </authorList>
    </citation>
    <scope>NUCLEOTIDE SEQUENCE [LARGE SCALE GENOMIC DNA]</scope>
    <source>
        <strain evidence="10">Chiprana</strain>
    </source>
</reference>
<protein>
    <recommendedName>
        <fullName evidence="1">DNA-directed DNA polymerase</fullName>
        <ecNumber evidence="1">2.7.7.7</ecNumber>
    </recommendedName>
</protein>
<comment type="catalytic activity">
    <reaction evidence="6">
        <text>DNA(n) + a 2'-deoxyribonucleoside 5'-triphosphate = DNA(n+1) + diphosphate</text>
        <dbReference type="Rhea" id="RHEA:22508"/>
        <dbReference type="Rhea" id="RHEA-COMP:17339"/>
        <dbReference type="Rhea" id="RHEA-COMP:17340"/>
        <dbReference type="ChEBI" id="CHEBI:33019"/>
        <dbReference type="ChEBI" id="CHEBI:61560"/>
        <dbReference type="ChEBI" id="CHEBI:173112"/>
        <dbReference type="EC" id="2.7.7.7"/>
    </reaction>
</comment>
<name>A0ABS5QK25_9BACT</name>
<evidence type="ECO:0000256" key="4">
    <source>
        <dbReference type="ARBA" id="ARBA00022705"/>
    </source>
</evidence>
<evidence type="ECO:0000256" key="3">
    <source>
        <dbReference type="ARBA" id="ARBA00022695"/>
    </source>
</evidence>
<dbReference type="PANTHER" id="PTHR32294:SF0">
    <property type="entry name" value="DNA POLYMERASE III SUBUNIT ALPHA"/>
    <property type="match status" value="1"/>
</dbReference>
<dbReference type="InterPro" id="IPR004805">
    <property type="entry name" value="DnaE2/DnaE/PolC"/>
</dbReference>
<dbReference type="InterPro" id="IPR040982">
    <property type="entry name" value="DNA_pol3_finger"/>
</dbReference>
<feature type="domain" description="DNA polymerase III alpha subunit finger" evidence="9">
    <location>
        <begin position="330"/>
        <end position="526"/>
    </location>
</feature>
<dbReference type="Pfam" id="PF14579">
    <property type="entry name" value="HHH_6"/>
    <property type="match status" value="1"/>
</dbReference>
<evidence type="ECO:0000313" key="11">
    <source>
        <dbReference type="Proteomes" id="UP000680365"/>
    </source>
</evidence>
<dbReference type="Gene3D" id="1.10.10.1600">
    <property type="entry name" value="Bacterial DNA polymerase III alpha subunit, thumb domain"/>
    <property type="match status" value="1"/>
</dbReference>
<dbReference type="Pfam" id="PF07733">
    <property type="entry name" value="DNA_pol3_alpha"/>
    <property type="match status" value="1"/>
</dbReference>
<evidence type="ECO:0000256" key="2">
    <source>
        <dbReference type="ARBA" id="ARBA00022679"/>
    </source>
</evidence>
<feature type="domain" description="DNA polymerase helix-hairpin-helix motif" evidence="8">
    <location>
        <begin position="605"/>
        <end position="690"/>
    </location>
</feature>
<dbReference type="NCBIfam" id="TIGR00594">
    <property type="entry name" value="polc"/>
    <property type="match status" value="1"/>
</dbReference>
<comment type="caution">
    <text evidence="10">The sequence shown here is derived from an EMBL/GenBank/DDBJ whole genome shotgun (WGS) entry which is preliminary data.</text>
</comment>
<evidence type="ECO:0000259" key="8">
    <source>
        <dbReference type="Pfam" id="PF14579"/>
    </source>
</evidence>
<keyword evidence="2 10" id="KW-0808">Transferase</keyword>
<dbReference type="RefSeq" id="WP_213348255.1">
    <property type="nucleotide sequence ID" value="NZ_JAEDAM010000006.1"/>
</dbReference>
<dbReference type="EMBL" id="JAEDAM010000006">
    <property type="protein sequence ID" value="MBS8121603.1"/>
    <property type="molecule type" value="Genomic_DNA"/>
</dbReference>
<keyword evidence="11" id="KW-1185">Reference proteome</keyword>
<dbReference type="InterPro" id="IPR029460">
    <property type="entry name" value="DNAPol_HHH"/>
</dbReference>
<gene>
    <name evidence="10" type="ORF">VAMP_9n98</name>
</gene>
<evidence type="ECO:0000259" key="9">
    <source>
        <dbReference type="Pfam" id="PF17657"/>
    </source>
</evidence>
<dbReference type="InterPro" id="IPR041931">
    <property type="entry name" value="DNA_pol3_alpha_thumb_dom"/>
</dbReference>
<evidence type="ECO:0000256" key="6">
    <source>
        <dbReference type="ARBA" id="ARBA00049244"/>
    </source>
</evidence>